<accession>A0A382CQP1</accession>
<name>A0A382CQP1_9ZZZZ</name>
<organism evidence="1">
    <name type="scientific">marine metagenome</name>
    <dbReference type="NCBI Taxonomy" id="408172"/>
    <lineage>
        <taxon>unclassified sequences</taxon>
        <taxon>metagenomes</taxon>
        <taxon>ecological metagenomes</taxon>
    </lineage>
</organism>
<sequence length="105" mass="11512">MNNNLWSTLVICLFLSNCSLPITIVETGDSRPVLAIKGAPQNSKLYIDGLMVGNTNDYNGNPRVLLIEPGTHEVSIKTSEGNSIYNQMIFVESGLKTITINEKID</sequence>
<dbReference type="AlphaFoldDB" id="A0A382CQP1"/>
<dbReference type="EMBL" id="UINC01035349">
    <property type="protein sequence ID" value="SVB27613.1"/>
    <property type="molecule type" value="Genomic_DNA"/>
</dbReference>
<reference evidence="1" key="1">
    <citation type="submission" date="2018-05" db="EMBL/GenBank/DDBJ databases">
        <authorList>
            <person name="Lanie J.A."/>
            <person name="Ng W.-L."/>
            <person name="Kazmierczak K.M."/>
            <person name="Andrzejewski T.M."/>
            <person name="Davidsen T.M."/>
            <person name="Wayne K.J."/>
            <person name="Tettelin H."/>
            <person name="Glass J.I."/>
            <person name="Rusch D."/>
            <person name="Podicherti R."/>
            <person name="Tsui H.-C.T."/>
            <person name="Winkler M.E."/>
        </authorList>
    </citation>
    <scope>NUCLEOTIDE SEQUENCE</scope>
</reference>
<evidence type="ECO:0000313" key="1">
    <source>
        <dbReference type="EMBL" id="SVB27613.1"/>
    </source>
</evidence>
<proteinExistence type="predicted"/>
<gene>
    <name evidence="1" type="ORF">METZ01_LOCUS180467</name>
</gene>
<evidence type="ECO:0008006" key="2">
    <source>
        <dbReference type="Google" id="ProtNLM"/>
    </source>
</evidence>
<protein>
    <recommendedName>
        <fullName evidence="2">PEGA domain-containing protein</fullName>
    </recommendedName>
</protein>